<dbReference type="Pfam" id="PF12895">
    <property type="entry name" value="ANAPC3"/>
    <property type="match status" value="1"/>
</dbReference>
<feature type="repeat" description="TPR" evidence="3">
    <location>
        <begin position="650"/>
        <end position="683"/>
    </location>
</feature>
<keyword evidence="1 3" id="KW-0802">TPR repeat</keyword>
<feature type="compositionally biased region" description="Gly residues" evidence="4">
    <location>
        <begin position="272"/>
        <end position="287"/>
    </location>
</feature>
<reference evidence="5" key="1">
    <citation type="submission" date="2024-02" db="EMBL/GenBank/DDBJ databases">
        <authorList>
            <consortium name="ELIXIR-Norway"/>
            <consortium name="Elixir Norway"/>
        </authorList>
    </citation>
    <scope>NUCLEOTIDE SEQUENCE</scope>
</reference>
<feature type="region of interest" description="Disordered" evidence="4">
    <location>
        <begin position="381"/>
        <end position="428"/>
    </location>
</feature>
<evidence type="ECO:0000313" key="5">
    <source>
        <dbReference type="EMBL" id="CAK9222682.1"/>
    </source>
</evidence>
<evidence type="ECO:0000256" key="4">
    <source>
        <dbReference type="SAM" id="MobiDB-lite"/>
    </source>
</evidence>
<feature type="repeat" description="TPR" evidence="3">
    <location>
        <begin position="548"/>
        <end position="581"/>
    </location>
</feature>
<feature type="repeat" description="TPR" evidence="3">
    <location>
        <begin position="480"/>
        <end position="513"/>
    </location>
</feature>
<gene>
    <name evidence="5" type="ORF">CSSPTR1EN2_LOCUS16301</name>
</gene>
<dbReference type="Pfam" id="PF13432">
    <property type="entry name" value="TPR_16"/>
    <property type="match status" value="1"/>
</dbReference>
<dbReference type="InterPro" id="IPR011990">
    <property type="entry name" value="TPR-like_helical_dom_sf"/>
</dbReference>
<proteinExistence type="inferred from homology"/>
<evidence type="ECO:0000256" key="2">
    <source>
        <dbReference type="ARBA" id="ARBA00038210"/>
    </source>
</evidence>
<dbReference type="InterPro" id="IPR019734">
    <property type="entry name" value="TPR_rpt"/>
</dbReference>
<feature type="repeat" description="TPR" evidence="3">
    <location>
        <begin position="582"/>
        <end position="615"/>
    </location>
</feature>
<organism evidence="5 6">
    <name type="scientific">Sphagnum troendelagicum</name>
    <dbReference type="NCBI Taxonomy" id="128251"/>
    <lineage>
        <taxon>Eukaryota</taxon>
        <taxon>Viridiplantae</taxon>
        <taxon>Streptophyta</taxon>
        <taxon>Embryophyta</taxon>
        <taxon>Bryophyta</taxon>
        <taxon>Sphagnophytina</taxon>
        <taxon>Sphagnopsida</taxon>
        <taxon>Sphagnales</taxon>
        <taxon>Sphagnaceae</taxon>
        <taxon>Sphagnum</taxon>
    </lineage>
</organism>
<feature type="compositionally biased region" description="Polar residues" evidence="4">
    <location>
        <begin position="328"/>
        <end position="349"/>
    </location>
</feature>
<protein>
    <recommendedName>
        <fullName evidence="7">Cell division cycle protein 27</fullName>
    </recommendedName>
</protein>
<dbReference type="PROSITE" id="PS50005">
    <property type="entry name" value="TPR"/>
    <property type="match status" value="6"/>
</dbReference>
<keyword evidence="6" id="KW-1185">Reference proteome</keyword>
<accession>A0ABP0UII3</accession>
<evidence type="ECO:0008006" key="7">
    <source>
        <dbReference type="Google" id="ProtNLM"/>
    </source>
</evidence>
<feature type="repeat" description="TPR" evidence="3">
    <location>
        <begin position="718"/>
        <end position="751"/>
    </location>
</feature>
<name>A0ABP0UII3_9BRYO</name>
<dbReference type="Pfam" id="PF00515">
    <property type="entry name" value="TPR_1"/>
    <property type="match status" value="1"/>
</dbReference>
<feature type="region of interest" description="Disordered" evidence="4">
    <location>
        <begin position="227"/>
        <end position="353"/>
    </location>
</feature>
<dbReference type="Pfam" id="PF14559">
    <property type="entry name" value="TPR_19"/>
    <property type="match status" value="1"/>
</dbReference>
<dbReference type="SUPFAM" id="SSF48452">
    <property type="entry name" value="TPR-like"/>
    <property type="match status" value="2"/>
</dbReference>
<feature type="compositionally biased region" description="Polar residues" evidence="4">
    <location>
        <begin position="230"/>
        <end position="245"/>
    </location>
</feature>
<dbReference type="EMBL" id="OZ019896">
    <property type="protein sequence ID" value="CAK9222682.1"/>
    <property type="molecule type" value="Genomic_DNA"/>
</dbReference>
<evidence type="ECO:0000256" key="1">
    <source>
        <dbReference type="ARBA" id="ARBA00022803"/>
    </source>
</evidence>
<dbReference type="PANTHER" id="PTHR12558:SF13">
    <property type="entry name" value="CELL DIVISION CYCLE PROTEIN 27 HOMOLOG"/>
    <property type="match status" value="1"/>
</dbReference>
<dbReference type="PANTHER" id="PTHR12558">
    <property type="entry name" value="CELL DIVISION CYCLE 16,23,27"/>
    <property type="match status" value="1"/>
</dbReference>
<dbReference type="Gene3D" id="1.25.40.10">
    <property type="entry name" value="Tetratricopeptide repeat domain"/>
    <property type="match status" value="4"/>
</dbReference>
<evidence type="ECO:0000256" key="3">
    <source>
        <dbReference type="PROSITE-ProRule" id="PRU00339"/>
    </source>
</evidence>
<comment type="similarity">
    <text evidence="2">Belongs to the APC3/CDC27 family.</text>
</comment>
<dbReference type="SMART" id="SM00028">
    <property type="entry name" value="TPR"/>
    <property type="match status" value="8"/>
</dbReference>
<dbReference type="Pfam" id="PF13176">
    <property type="entry name" value="TPR_7"/>
    <property type="match status" value="1"/>
</dbReference>
<feature type="repeat" description="TPR" evidence="3">
    <location>
        <begin position="616"/>
        <end position="649"/>
    </location>
</feature>
<evidence type="ECO:0000313" key="6">
    <source>
        <dbReference type="Proteomes" id="UP001497512"/>
    </source>
</evidence>
<dbReference type="Proteomes" id="UP001497512">
    <property type="component" value="Chromosome 4"/>
</dbReference>
<sequence>MEASLYECVCASLRVYMYRNATFLCERLCAEFPSENNLLLLATCYFRRNQAHRAYHVLKGAKSTQCRYLFALACFEMDSMGEAEAALLSCVESGSEVLNGAACQYMLGVICRLSDRRQAAIGFYTQALSLDPFFWSAYEDLCLLGADEDAATLYGDMAALHLQQQQQLHLEGRPQPAVAPSYVMDEFDSGYGLQALRTPYSSNGSPKHSRLPLAISDIGITSSGLSTSGFPTPSYSTPSPVQPQMSAAGPQAPGRNVQGLPPFGTGSSPGHSSGGAGDGMSRGGVGASGNPQQRRKFVDPDGKFRKIPGRLFEQPRRSTRLNTGGDGTSQQPCSTSGSGPLGQTGSASGSGVVPGLLAGSPGLVGRGGAANSLRMSISRKMTAGSTDGSDDGRRSVESLEVAGGEEGPSSSRRGSVDDDPHGVGMMFRGASRGSRAAEGAMELFSLLRILGEGFRHLCMFRCQEAMQAFSKLQQQQYETGWVLCQVGRAYFEMVDYPEAERAYSSARRVSPHHLEGTDMYSTALYHMKKDVELSYLAQETVAMDRLSPQAWCVMGNCFSLQKDHESALKFFQRALQLDSHFTYAHTLCGHEHVAMEDFEEGLTCYRNAIRMDPRHYNAWYGLGTIYFRQEKYKLAEFHFRRALHINSRSSVLHCYLGMALHTLKKNGEALELLEQAIVADPKNPLPKYQKANVLMSEERYHDALAELEQLKEVAPRESSVYFLMGKIYKRLDMLERAIYHFCIALDLKPSASDVNLIKTAIEKLPVADDLEDENL</sequence>